<accession>A0A6V7F0L6</accession>
<reference evidence="2" key="1">
    <citation type="submission" date="2020-07" db="EMBL/GenBank/DDBJ databases">
        <authorList>
            <person name="Pothier F. J."/>
        </authorList>
    </citation>
    <scope>NUCLEOTIDE SEQUENCE</scope>
    <source>
        <strain evidence="2">CFBP 8129</strain>
    </source>
</reference>
<dbReference type="EMBL" id="LR828253">
    <property type="protein sequence ID" value="CAD0357015.1"/>
    <property type="molecule type" value="Genomic_DNA"/>
</dbReference>
<dbReference type="PANTHER" id="PTHR34219">
    <property type="entry name" value="IRON-REGULATED INNER MEMBRANE PROTEIN-RELATED"/>
    <property type="match status" value="1"/>
</dbReference>
<dbReference type="Pfam" id="PF03929">
    <property type="entry name" value="PepSY_TM"/>
    <property type="match status" value="1"/>
</dbReference>
<dbReference type="AlphaFoldDB" id="A0A6V7F0L6"/>
<feature type="transmembrane region" description="Helical" evidence="1">
    <location>
        <begin position="217"/>
        <end position="240"/>
    </location>
</feature>
<dbReference type="InterPro" id="IPR005625">
    <property type="entry name" value="PepSY-ass_TM"/>
</dbReference>
<dbReference type="PANTHER" id="PTHR34219:SF6">
    <property type="entry name" value="BLR3280 PROTEIN"/>
    <property type="match status" value="1"/>
</dbReference>
<evidence type="ECO:0008006" key="3">
    <source>
        <dbReference type="Google" id="ProtNLM"/>
    </source>
</evidence>
<keyword evidence="1" id="KW-0472">Membrane</keyword>
<gene>
    <name evidence="2" type="ORF">CFBP8129_41690</name>
</gene>
<evidence type="ECO:0000313" key="2">
    <source>
        <dbReference type="EMBL" id="CAD0357015.1"/>
    </source>
</evidence>
<evidence type="ECO:0000256" key="1">
    <source>
        <dbReference type="SAM" id="Phobius"/>
    </source>
</evidence>
<dbReference type="EMBL" id="LR828253">
    <property type="protein sequence ID" value="CAD0357019.1"/>
    <property type="molecule type" value="Genomic_DNA"/>
</dbReference>
<keyword evidence="1" id="KW-1133">Transmembrane helix</keyword>
<feature type="transmembrane region" description="Helical" evidence="1">
    <location>
        <begin position="457"/>
        <end position="478"/>
    </location>
</feature>
<sequence length="494" mass="53862">MHASDRPARRRPKMFWLVWLHRWTGVAFCLMFAVWFASGLVLAFVPFPSLSLQQRWSAAERIDLSRLTVTPAQALRSVRDAQGLRLVSIGGRPSYVVSSATATTAVDGIDGQARGLLRAEAASAIAAGFGHATVQRLDGPLEYDQWVVHQKFDPWRPFYRAALQDDLGTVLYVSARTGEVVQRTSSTERAWNWVGSIPHWLYFTQLRRSFAVWDQTVWWLALAALCSASAGTVLGVYRTWQRARSPKPAWSGFRGWLRWHHGLGLIGAVFVLGWIFSGWLSMDHGRLFSRGIPDPAQVARYSGAPLRAALAGVDASALGCLSGATQIDFTAVDGRPVAVGRGPAGSLVSEGMPGRITGTRLSPDLIRHAAARAWTLDHSPAAPDSAEALYRQGDGVAADAVRLTVASPARTALYFDPASGAPLLALDASRRTYAWLYLAIHTTNFPLLQSHPVIRRIVQLGPLLLGLAFSLTGVVLGARRLMLSLRKSKQTALS</sequence>
<keyword evidence="1" id="KW-0812">Transmembrane</keyword>
<feature type="transmembrane region" description="Helical" evidence="1">
    <location>
        <begin position="261"/>
        <end position="280"/>
    </location>
</feature>
<protein>
    <recommendedName>
        <fullName evidence="3">PepSY domain-containing protein</fullName>
    </recommendedName>
</protein>
<proteinExistence type="predicted"/>
<name>A0A6V7F0L6_9XANT</name>
<organism evidence="2">
    <name type="scientific">Xanthomonas hortorum pv. gardneri</name>
    <dbReference type="NCBI Taxonomy" id="2754056"/>
    <lineage>
        <taxon>Bacteria</taxon>
        <taxon>Pseudomonadati</taxon>
        <taxon>Pseudomonadota</taxon>
        <taxon>Gammaproteobacteria</taxon>
        <taxon>Lysobacterales</taxon>
        <taxon>Lysobacteraceae</taxon>
        <taxon>Xanthomonas</taxon>
    </lineage>
</organism>